<evidence type="ECO:0000259" key="1">
    <source>
        <dbReference type="Pfam" id="PF18678"/>
    </source>
</evidence>
<sequence length="179" mass="19307">MASITLPGPLGTAADTLRGWLLARLTVPPFGPKGPNPAVGEPENLLYLTDLVETLVSYDSNNEDFEGASPTLDDLAHVRYELRDQKGVLLGATKGIGQMLRKGPEGNFLAYFSEEIRLLDGTVIRTGGVVDDARLTAGEQQTIKAVAVAGPLRGAIGFRQFRPVETHKSYASAIVLYRR</sequence>
<accession>A0ABZ1W1X4</accession>
<dbReference type="Pfam" id="PF18678">
    <property type="entry name" value="AOC_like"/>
    <property type="match status" value="1"/>
</dbReference>
<dbReference type="InterPro" id="IPR041013">
    <property type="entry name" value="AOC-like"/>
</dbReference>
<name>A0ABZ1W1X4_9ACTN</name>
<gene>
    <name evidence="2" type="ORF">OG469_04380</name>
</gene>
<dbReference type="EMBL" id="CP108482">
    <property type="protein sequence ID" value="WUS54814.1"/>
    <property type="molecule type" value="Genomic_DNA"/>
</dbReference>
<evidence type="ECO:0000313" key="2">
    <source>
        <dbReference type="EMBL" id="WUS54814.1"/>
    </source>
</evidence>
<dbReference type="Proteomes" id="UP001432014">
    <property type="component" value="Chromosome"/>
</dbReference>
<evidence type="ECO:0000313" key="3">
    <source>
        <dbReference type="Proteomes" id="UP001432014"/>
    </source>
</evidence>
<feature type="domain" description="Allene oxide cyclase barrel-like" evidence="1">
    <location>
        <begin position="56"/>
        <end position="176"/>
    </location>
</feature>
<reference evidence="2 3" key="1">
    <citation type="submission" date="2022-10" db="EMBL/GenBank/DDBJ databases">
        <title>The complete genomes of actinobacterial strains from the NBC collection.</title>
        <authorList>
            <person name="Joergensen T.S."/>
            <person name="Alvarez Arevalo M."/>
            <person name="Sterndorff E.B."/>
            <person name="Faurdal D."/>
            <person name="Vuksanovic O."/>
            <person name="Mourched A.-S."/>
            <person name="Charusanti P."/>
            <person name="Shaw S."/>
            <person name="Blin K."/>
            <person name="Weber T."/>
        </authorList>
    </citation>
    <scope>NUCLEOTIDE SEQUENCE [LARGE SCALE GENOMIC DNA]</scope>
    <source>
        <strain evidence="2 3">NBC_01247</strain>
    </source>
</reference>
<organism evidence="2 3">
    <name type="scientific">Kitasatospora herbaricolor</name>
    <dbReference type="NCBI Taxonomy" id="68217"/>
    <lineage>
        <taxon>Bacteria</taxon>
        <taxon>Bacillati</taxon>
        <taxon>Actinomycetota</taxon>
        <taxon>Actinomycetes</taxon>
        <taxon>Kitasatosporales</taxon>
        <taxon>Streptomycetaceae</taxon>
        <taxon>Kitasatospora</taxon>
    </lineage>
</organism>
<keyword evidence="3" id="KW-1185">Reference proteome</keyword>
<protein>
    <recommendedName>
        <fullName evidence="1">Allene oxide cyclase barrel-like domain-containing protein</fullName>
    </recommendedName>
</protein>
<proteinExistence type="predicted"/>
<dbReference type="RefSeq" id="WP_229913418.1">
    <property type="nucleotide sequence ID" value="NZ_CP108460.1"/>
</dbReference>